<proteinExistence type="predicted"/>
<evidence type="ECO:0000313" key="1">
    <source>
        <dbReference type="EMBL" id="TRL39310.1"/>
    </source>
</evidence>
<dbReference type="EMBL" id="VJMG01000021">
    <property type="protein sequence ID" value="TRL39310.1"/>
    <property type="molecule type" value="Genomic_DNA"/>
</dbReference>
<reference evidence="1 2" key="1">
    <citation type="submission" date="2019-07" db="EMBL/GenBank/DDBJ databases">
        <title>Ln-dependent methylotrophs.</title>
        <authorList>
            <person name="Tani A."/>
        </authorList>
    </citation>
    <scope>NUCLEOTIDE SEQUENCE [LARGE SCALE GENOMIC DNA]</scope>
    <source>
        <strain evidence="1 2">SM12</strain>
    </source>
</reference>
<sequence>MNVKTTIELPEHLLRHAERLVAEGRYPSIDSVLTDSMERMLGEQDAEDPLTDMAEEIRRRAALPADQWVTWDGSSVAARIKARLDEKYGSPE</sequence>
<protein>
    <recommendedName>
        <fullName evidence="3">Type II toxin-antitoxin system ParD family antitoxin</fullName>
    </recommendedName>
</protein>
<accession>A0A549TBQ5</accession>
<name>A0A549TBQ5_9HYPH</name>
<dbReference type="AlphaFoldDB" id="A0A549TBQ5"/>
<evidence type="ECO:0008006" key="3">
    <source>
        <dbReference type="Google" id="ProtNLM"/>
    </source>
</evidence>
<dbReference type="Proteomes" id="UP000316801">
    <property type="component" value="Unassembled WGS sequence"/>
</dbReference>
<gene>
    <name evidence="1" type="ORF">FNA46_09165</name>
</gene>
<comment type="caution">
    <text evidence="1">The sequence shown here is derived from an EMBL/GenBank/DDBJ whole genome shotgun (WGS) entry which is preliminary data.</text>
</comment>
<keyword evidence="2" id="KW-1185">Reference proteome</keyword>
<dbReference type="RefSeq" id="WP_143124889.1">
    <property type="nucleotide sequence ID" value="NZ_VJMG01000021.1"/>
</dbReference>
<evidence type="ECO:0000313" key="2">
    <source>
        <dbReference type="Proteomes" id="UP000316801"/>
    </source>
</evidence>
<organism evidence="1 2">
    <name type="scientific">Rhizobium straminoryzae</name>
    <dbReference type="NCBI Taxonomy" id="1387186"/>
    <lineage>
        <taxon>Bacteria</taxon>
        <taxon>Pseudomonadati</taxon>
        <taxon>Pseudomonadota</taxon>
        <taxon>Alphaproteobacteria</taxon>
        <taxon>Hyphomicrobiales</taxon>
        <taxon>Rhizobiaceae</taxon>
        <taxon>Rhizobium/Agrobacterium group</taxon>
        <taxon>Rhizobium</taxon>
    </lineage>
</organism>